<sequence length="249" mass="29030">MVSGVKSGTFQRTESSSKLDAPSDKHHHHAVPTGSVSNGSAKNEHIDDVENHVKFYKNAFKVKRREQLNAIKSVLSIDNTKKRNTLVSDLISGMFKVMNEAKELIERKNYHAKDKFPFDNTELKEAVAIVVENMAFLCEFALRFPSIVNKRYSTDYKFKTVVQWSYQFSEETDLYDENSMKLLNLCGQQLNFIPRDENFVNPYDKKQIKEDIEREAVKKIDEARMKKMEQKKFEKHKKLKKPTLSRTEL</sequence>
<proteinExistence type="predicted"/>
<evidence type="ECO:0000313" key="2">
    <source>
        <dbReference type="EMBL" id="VDK53465.1"/>
    </source>
</evidence>
<feature type="compositionally biased region" description="Basic and acidic residues" evidence="1">
    <location>
        <begin position="15"/>
        <end position="24"/>
    </location>
</feature>
<dbReference type="Proteomes" id="UP000267096">
    <property type="component" value="Unassembled WGS sequence"/>
</dbReference>
<reference evidence="4" key="1">
    <citation type="submission" date="2017-02" db="UniProtKB">
        <authorList>
            <consortium name="WormBaseParasite"/>
        </authorList>
    </citation>
    <scope>IDENTIFICATION</scope>
</reference>
<evidence type="ECO:0000256" key="1">
    <source>
        <dbReference type="SAM" id="MobiDB-lite"/>
    </source>
</evidence>
<dbReference type="PANTHER" id="PTHR14735:SF1">
    <property type="entry name" value="COILED-COIL DOMAIN-CONTAINING PROTEIN 134"/>
    <property type="match status" value="1"/>
</dbReference>
<name>A0A0M3K383_ANISI</name>
<organism evidence="4">
    <name type="scientific">Anisakis simplex</name>
    <name type="common">Herring worm</name>
    <dbReference type="NCBI Taxonomy" id="6269"/>
    <lineage>
        <taxon>Eukaryota</taxon>
        <taxon>Metazoa</taxon>
        <taxon>Ecdysozoa</taxon>
        <taxon>Nematoda</taxon>
        <taxon>Chromadorea</taxon>
        <taxon>Rhabditida</taxon>
        <taxon>Spirurina</taxon>
        <taxon>Ascaridomorpha</taxon>
        <taxon>Ascaridoidea</taxon>
        <taxon>Anisakidae</taxon>
        <taxon>Anisakis</taxon>
        <taxon>Anisakis simplex complex</taxon>
    </lineage>
</organism>
<feature type="region of interest" description="Disordered" evidence="1">
    <location>
        <begin position="228"/>
        <end position="249"/>
    </location>
</feature>
<dbReference type="WBParaSite" id="ASIM_0001542001-mRNA-1">
    <property type="protein sequence ID" value="ASIM_0001542001-mRNA-1"/>
    <property type="gene ID" value="ASIM_0001542001"/>
</dbReference>
<dbReference type="OrthoDB" id="5854099at2759"/>
<feature type="compositionally biased region" description="Basic residues" evidence="1">
    <location>
        <begin position="233"/>
        <end position="243"/>
    </location>
</feature>
<accession>A0A0M3K383</accession>
<feature type="region of interest" description="Disordered" evidence="1">
    <location>
        <begin position="1"/>
        <end position="42"/>
    </location>
</feature>
<dbReference type="Pfam" id="PF15002">
    <property type="entry name" value="ERK-JNK_inhib"/>
    <property type="match status" value="1"/>
</dbReference>
<gene>
    <name evidence="2" type="ORF">ASIM_LOCUS14829</name>
</gene>
<dbReference type="EMBL" id="UYRR01031951">
    <property type="protein sequence ID" value="VDK53465.1"/>
    <property type="molecule type" value="Genomic_DNA"/>
</dbReference>
<dbReference type="InterPro" id="IPR026321">
    <property type="entry name" value="CC134"/>
</dbReference>
<dbReference type="PANTHER" id="PTHR14735">
    <property type="entry name" value="COILED-COIL DOMAIN-CONTAINING PROTEIN 134"/>
    <property type="match status" value="1"/>
</dbReference>
<reference evidence="2 3" key="2">
    <citation type="submission" date="2018-11" db="EMBL/GenBank/DDBJ databases">
        <authorList>
            <consortium name="Pathogen Informatics"/>
        </authorList>
    </citation>
    <scope>NUCLEOTIDE SEQUENCE [LARGE SCALE GENOMIC DNA]</scope>
</reference>
<evidence type="ECO:0000313" key="3">
    <source>
        <dbReference type="Proteomes" id="UP000267096"/>
    </source>
</evidence>
<feature type="compositionally biased region" description="Polar residues" evidence="1">
    <location>
        <begin position="1"/>
        <end position="14"/>
    </location>
</feature>
<dbReference type="AlphaFoldDB" id="A0A0M3K383"/>
<evidence type="ECO:0000313" key="4">
    <source>
        <dbReference type="WBParaSite" id="ASIM_0001542001-mRNA-1"/>
    </source>
</evidence>
<keyword evidence="3" id="KW-1185">Reference proteome</keyword>
<protein>
    <submittedName>
        <fullName evidence="4">Coiled-coil domain-containing protein</fullName>
    </submittedName>
</protein>